<evidence type="ECO:0000313" key="1">
    <source>
        <dbReference type="EMBL" id="KAK5044988.1"/>
    </source>
</evidence>
<organism evidence="1 2">
    <name type="scientific">Cryomyces antarcticus</name>
    <dbReference type="NCBI Taxonomy" id="329879"/>
    <lineage>
        <taxon>Eukaryota</taxon>
        <taxon>Fungi</taxon>
        <taxon>Dikarya</taxon>
        <taxon>Ascomycota</taxon>
        <taxon>Pezizomycotina</taxon>
        <taxon>Dothideomycetes</taxon>
        <taxon>Dothideomycetes incertae sedis</taxon>
        <taxon>Cryomyces</taxon>
    </lineage>
</organism>
<reference evidence="1 2" key="1">
    <citation type="submission" date="2023-08" db="EMBL/GenBank/DDBJ databases">
        <title>Black Yeasts Isolated from many extreme environments.</title>
        <authorList>
            <person name="Coleine C."/>
            <person name="Stajich J.E."/>
            <person name="Selbmann L."/>
        </authorList>
    </citation>
    <scope>NUCLEOTIDE SEQUENCE [LARGE SCALE GENOMIC DNA]</scope>
    <source>
        <strain evidence="1 2">CCFEE 536</strain>
    </source>
</reference>
<protein>
    <recommendedName>
        <fullName evidence="3">DNA-directed RNA polymerase</fullName>
    </recommendedName>
</protein>
<keyword evidence="2" id="KW-1185">Reference proteome</keyword>
<dbReference type="EMBL" id="JAVRRA010028172">
    <property type="protein sequence ID" value="KAK5044988.1"/>
    <property type="molecule type" value="Genomic_DNA"/>
</dbReference>
<proteinExistence type="predicted"/>
<comment type="caution">
    <text evidence="1">The sequence shown here is derived from an EMBL/GenBank/DDBJ whole genome shotgun (WGS) entry which is preliminary data.</text>
</comment>
<dbReference type="Proteomes" id="UP001357485">
    <property type="component" value="Unassembled WGS sequence"/>
</dbReference>
<sequence length="104" mass="11145">MKGAPRGKGGVIKKHAKSAMAITDTTGRCPITDYADIEAGQVQLGNILFTKAERIQHKVEARACGDSVQKGKVTQTPFDEATTSLSADGFYESVRLKRHDGPLA</sequence>
<accession>A0ABR0ITP5</accession>
<name>A0ABR0ITP5_9PEZI</name>
<evidence type="ECO:0008006" key="3">
    <source>
        <dbReference type="Google" id="ProtNLM"/>
    </source>
</evidence>
<gene>
    <name evidence="1" type="ORF">LTR16_011453</name>
</gene>
<evidence type="ECO:0000313" key="2">
    <source>
        <dbReference type="Proteomes" id="UP001357485"/>
    </source>
</evidence>